<evidence type="ECO:0000256" key="1">
    <source>
        <dbReference type="SAM" id="MobiDB-lite"/>
    </source>
</evidence>
<protein>
    <submittedName>
        <fullName evidence="2">Uncharacterized protein</fullName>
    </submittedName>
</protein>
<dbReference type="Proteomes" id="UP001153269">
    <property type="component" value="Unassembled WGS sequence"/>
</dbReference>
<keyword evidence="3" id="KW-1185">Reference proteome</keyword>
<dbReference type="EMBL" id="CADEAL010000155">
    <property type="protein sequence ID" value="CAB1415401.1"/>
    <property type="molecule type" value="Genomic_DNA"/>
</dbReference>
<gene>
    <name evidence="2" type="ORF">PLEPLA_LOCUS3117</name>
</gene>
<feature type="region of interest" description="Disordered" evidence="1">
    <location>
        <begin position="1"/>
        <end position="39"/>
    </location>
</feature>
<proteinExistence type="predicted"/>
<comment type="caution">
    <text evidence="2">The sequence shown here is derived from an EMBL/GenBank/DDBJ whole genome shotgun (WGS) entry which is preliminary data.</text>
</comment>
<organism evidence="2 3">
    <name type="scientific">Pleuronectes platessa</name>
    <name type="common">European plaice</name>
    <dbReference type="NCBI Taxonomy" id="8262"/>
    <lineage>
        <taxon>Eukaryota</taxon>
        <taxon>Metazoa</taxon>
        <taxon>Chordata</taxon>
        <taxon>Craniata</taxon>
        <taxon>Vertebrata</taxon>
        <taxon>Euteleostomi</taxon>
        <taxon>Actinopterygii</taxon>
        <taxon>Neopterygii</taxon>
        <taxon>Teleostei</taxon>
        <taxon>Neoteleostei</taxon>
        <taxon>Acanthomorphata</taxon>
        <taxon>Carangaria</taxon>
        <taxon>Pleuronectiformes</taxon>
        <taxon>Pleuronectoidei</taxon>
        <taxon>Pleuronectidae</taxon>
        <taxon>Pleuronectes</taxon>
    </lineage>
</organism>
<evidence type="ECO:0000313" key="3">
    <source>
        <dbReference type="Proteomes" id="UP001153269"/>
    </source>
</evidence>
<name>A0A9N7TM27_PLEPL</name>
<accession>A0A9N7TM27</accession>
<reference evidence="2" key="1">
    <citation type="submission" date="2020-03" db="EMBL/GenBank/DDBJ databases">
        <authorList>
            <person name="Weist P."/>
        </authorList>
    </citation>
    <scope>NUCLEOTIDE SEQUENCE</scope>
</reference>
<sequence>MHSPCTQTHTRQFVSDLPPHVRTHTQTHSGVRTSLPGATGPLQNGGLGISSVHRAAGLLSSLLLGLIPPTKARDASFLILIHGEFPDGSEARSVTSDPPGSGQLGKWQICLSGGGKLENERRDHGSVSIVTARCWDVFIKWRHSLMCPVV</sequence>
<feature type="compositionally biased region" description="Polar residues" evidence="1">
    <location>
        <begin position="1"/>
        <end position="13"/>
    </location>
</feature>
<evidence type="ECO:0000313" key="2">
    <source>
        <dbReference type="EMBL" id="CAB1415401.1"/>
    </source>
</evidence>
<dbReference type="AlphaFoldDB" id="A0A9N7TM27"/>